<keyword evidence="2" id="KW-1185">Reference proteome</keyword>
<proteinExistence type="predicted"/>
<dbReference type="OrthoDB" id="4317146at2"/>
<evidence type="ECO:0000313" key="1">
    <source>
        <dbReference type="EMBL" id="PRH79362.1"/>
    </source>
</evidence>
<reference evidence="1 2" key="1">
    <citation type="submission" date="2018-03" db="EMBL/GenBank/DDBJ databases">
        <title>Novel Streptomyces sp. from soil.</title>
        <authorList>
            <person name="Tan G.Y.A."/>
            <person name="Lee Z.Y."/>
        </authorList>
    </citation>
    <scope>NUCLEOTIDE SEQUENCE [LARGE SCALE GENOMIC DNA]</scope>
    <source>
        <strain evidence="1 2">ST5x</strain>
    </source>
</reference>
<sequence>MTPKDILLKAAEIIQRDGWHQGSLFKVPEFTTVRRLSGRLAATHAAGRTAPVCAMGALCRATFGTAYADDIHVWPPALMDTYRDAVLALEREVSAPGNSVAHWNDQRERTAEDVILAFKRAAHASD</sequence>
<dbReference type="InterPro" id="IPR045677">
    <property type="entry name" value="DUF6197"/>
</dbReference>
<dbReference type="Pfam" id="PF19698">
    <property type="entry name" value="DUF6197"/>
    <property type="match status" value="1"/>
</dbReference>
<accession>A0A2S9PY75</accession>
<dbReference type="RefSeq" id="WP_105868478.1">
    <property type="nucleotide sequence ID" value="NZ_PVLV01000121.1"/>
</dbReference>
<organism evidence="1 2">
    <name type="scientific">Streptomyces solincola</name>
    <dbReference type="NCBI Taxonomy" id="2100817"/>
    <lineage>
        <taxon>Bacteria</taxon>
        <taxon>Bacillati</taxon>
        <taxon>Actinomycetota</taxon>
        <taxon>Actinomycetes</taxon>
        <taxon>Kitasatosporales</taxon>
        <taxon>Streptomycetaceae</taxon>
        <taxon>Streptomyces</taxon>
    </lineage>
</organism>
<comment type="caution">
    <text evidence="1">The sequence shown here is derived from an EMBL/GenBank/DDBJ whole genome shotgun (WGS) entry which is preliminary data.</text>
</comment>
<protein>
    <submittedName>
        <fullName evidence="1">Uncharacterized protein</fullName>
    </submittedName>
</protein>
<evidence type="ECO:0000313" key="2">
    <source>
        <dbReference type="Proteomes" id="UP000239322"/>
    </source>
</evidence>
<dbReference type="Proteomes" id="UP000239322">
    <property type="component" value="Unassembled WGS sequence"/>
</dbReference>
<dbReference type="AlphaFoldDB" id="A0A2S9PY75"/>
<dbReference type="EMBL" id="PVLV01000121">
    <property type="protein sequence ID" value="PRH79362.1"/>
    <property type="molecule type" value="Genomic_DNA"/>
</dbReference>
<gene>
    <name evidence="1" type="ORF">C6N75_09770</name>
</gene>
<name>A0A2S9PY75_9ACTN</name>